<sequence length="51" mass="5507">RERSTVNLAAVDSTGCSCTANFPLDRIVLAISLSTRIQAVSADTSERILQR</sequence>
<feature type="non-terminal residue" evidence="1">
    <location>
        <position position="1"/>
    </location>
</feature>
<gene>
    <name evidence="1" type="ORF">PV327_002693</name>
</gene>
<reference evidence="1" key="2">
    <citation type="submission" date="2023-03" db="EMBL/GenBank/DDBJ databases">
        <authorList>
            <person name="Inwood S.N."/>
            <person name="Skelly J.G."/>
            <person name="Guhlin J."/>
            <person name="Harrop T.W.R."/>
            <person name="Goldson S.G."/>
            <person name="Dearden P.K."/>
        </authorList>
    </citation>
    <scope>NUCLEOTIDE SEQUENCE</scope>
    <source>
        <strain evidence="1">Lincoln</strain>
        <tissue evidence="1">Whole body</tissue>
    </source>
</reference>
<evidence type="ECO:0000313" key="2">
    <source>
        <dbReference type="Proteomes" id="UP001168972"/>
    </source>
</evidence>
<dbReference type="AlphaFoldDB" id="A0AA39FG37"/>
<dbReference type="Proteomes" id="UP001168972">
    <property type="component" value="Unassembled WGS sequence"/>
</dbReference>
<name>A0AA39FG37_MICHY</name>
<keyword evidence="2" id="KW-1185">Reference proteome</keyword>
<comment type="caution">
    <text evidence="1">The sequence shown here is derived from an EMBL/GenBank/DDBJ whole genome shotgun (WGS) entry which is preliminary data.</text>
</comment>
<organism evidence="1 2">
    <name type="scientific">Microctonus hyperodae</name>
    <name type="common">Parasitoid wasp</name>
    <dbReference type="NCBI Taxonomy" id="165561"/>
    <lineage>
        <taxon>Eukaryota</taxon>
        <taxon>Metazoa</taxon>
        <taxon>Ecdysozoa</taxon>
        <taxon>Arthropoda</taxon>
        <taxon>Hexapoda</taxon>
        <taxon>Insecta</taxon>
        <taxon>Pterygota</taxon>
        <taxon>Neoptera</taxon>
        <taxon>Endopterygota</taxon>
        <taxon>Hymenoptera</taxon>
        <taxon>Apocrita</taxon>
        <taxon>Ichneumonoidea</taxon>
        <taxon>Braconidae</taxon>
        <taxon>Euphorinae</taxon>
        <taxon>Microctonus</taxon>
    </lineage>
</organism>
<accession>A0AA39FG37</accession>
<proteinExistence type="predicted"/>
<evidence type="ECO:0000313" key="1">
    <source>
        <dbReference type="EMBL" id="KAK0168937.1"/>
    </source>
</evidence>
<reference evidence="1" key="1">
    <citation type="journal article" date="2023" name="bioRxiv">
        <title>Scaffold-level genome assemblies of two parasitoid biocontrol wasps reveal the parthenogenesis mechanism and an associated novel virus.</title>
        <authorList>
            <person name="Inwood S."/>
            <person name="Skelly J."/>
            <person name="Guhlin J."/>
            <person name="Harrop T."/>
            <person name="Goldson S."/>
            <person name="Dearden P."/>
        </authorList>
    </citation>
    <scope>NUCLEOTIDE SEQUENCE</scope>
    <source>
        <strain evidence="1">Lincoln</strain>
        <tissue evidence="1">Whole body</tissue>
    </source>
</reference>
<protein>
    <submittedName>
        <fullName evidence="1">Uncharacterized protein</fullName>
    </submittedName>
</protein>
<dbReference type="EMBL" id="JAQQBR010001831">
    <property type="protein sequence ID" value="KAK0168937.1"/>
    <property type="molecule type" value="Genomic_DNA"/>
</dbReference>